<keyword evidence="3" id="KW-1185">Reference proteome</keyword>
<feature type="region of interest" description="Disordered" evidence="1">
    <location>
        <begin position="211"/>
        <end position="232"/>
    </location>
</feature>
<gene>
    <name evidence="2" type="ORF">AC529_07905</name>
</gene>
<organism evidence="2 3">
    <name type="scientific">Thermobifida cellulosilytica TB100</name>
    <dbReference type="NCBI Taxonomy" id="665004"/>
    <lineage>
        <taxon>Bacteria</taxon>
        <taxon>Bacillati</taxon>
        <taxon>Actinomycetota</taxon>
        <taxon>Actinomycetes</taxon>
        <taxon>Streptosporangiales</taxon>
        <taxon>Nocardiopsidaceae</taxon>
        <taxon>Thermobifida</taxon>
    </lineage>
</organism>
<evidence type="ECO:0000256" key="1">
    <source>
        <dbReference type="SAM" id="MobiDB-lite"/>
    </source>
</evidence>
<dbReference type="SUPFAM" id="SSF56634">
    <property type="entry name" value="Heme-dependent catalase-like"/>
    <property type="match status" value="1"/>
</dbReference>
<protein>
    <recommendedName>
        <fullName evidence="4">Phosphodiesterase</fullName>
    </recommendedName>
</protein>
<dbReference type="OrthoDB" id="3368165at2"/>
<dbReference type="Proteomes" id="UP000074382">
    <property type="component" value="Unassembled WGS sequence"/>
</dbReference>
<dbReference type="STRING" id="665004.AC529_07905"/>
<sequence>MRRLAAAGFRGLARLRGARAFHPRGLWLRGEAALLPVGPLPGAGGSRPVTARLSKGAGLPGAGPDVLGLAVRLPAGGGLDGPWDLALSSCGIGTATRCLPLPAADWGRARYGSLLPYRVAGQLVWLLAVPYGGPAGPAATGCLERRVRERPWRLALLARPARGGWLPAARLTLHAVLSAGEAGRTSFDPVLNRPAGWEPVPGWLAGLRESAYRGSRSGRRTPRDPAGRPGRR</sequence>
<comment type="caution">
    <text evidence="2">The sequence shown here is derived from an EMBL/GenBank/DDBJ whole genome shotgun (WGS) entry which is preliminary data.</text>
</comment>
<dbReference type="GO" id="GO:0020037">
    <property type="term" value="F:heme binding"/>
    <property type="evidence" value="ECO:0007669"/>
    <property type="project" value="InterPro"/>
</dbReference>
<dbReference type="PATRIC" id="fig|665004.4.peg.2154"/>
<evidence type="ECO:0000313" key="2">
    <source>
        <dbReference type="EMBL" id="KUP97254.1"/>
    </source>
</evidence>
<evidence type="ECO:0000313" key="3">
    <source>
        <dbReference type="Proteomes" id="UP000074382"/>
    </source>
</evidence>
<proteinExistence type="predicted"/>
<evidence type="ECO:0008006" key="4">
    <source>
        <dbReference type="Google" id="ProtNLM"/>
    </source>
</evidence>
<reference evidence="3" key="1">
    <citation type="journal article" date="2017" name="Acta Aliment.">
        <title>Plant polysaccharide degrading enzyme system of Thermpbifida cellulosilytica TB100 revealed by de novo genome project data.</title>
        <authorList>
            <person name="Toth A."/>
            <person name="Baka E."/>
            <person name="Luzics S."/>
            <person name="Bata-Vidacs I."/>
            <person name="Nagy I."/>
            <person name="Balint B."/>
            <person name="Herceg R."/>
            <person name="Olasz F."/>
            <person name="Wilk T."/>
            <person name="Nagy T."/>
            <person name="Kriszt B."/>
            <person name="Nagy I."/>
            <person name="Kukolya J."/>
        </authorList>
    </citation>
    <scope>NUCLEOTIDE SEQUENCE [LARGE SCALE GENOMIC DNA]</scope>
    <source>
        <strain evidence="3">TB100</strain>
    </source>
</reference>
<dbReference type="InterPro" id="IPR020835">
    <property type="entry name" value="Catalase_sf"/>
</dbReference>
<name>A0A147KIW8_THECS</name>
<dbReference type="AlphaFoldDB" id="A0A147KIW8"/>
<dbReference type="EMBL" id="LGEM01000033">
    <property type="protein sequence ID" value="KUP97254.1"/>
    <property type="molecule type" value="Genomic_DNA"/>
</dbReference>
<accession>A0A147KIW8</accession>